<reference evidence="1" key="1">
    <citation type="submission" date="2016-10" db="EMBL/GenBank/DDBJ databases">
        <authorList>
            <person name="Benchimol M."/>
            <person name="Almeida L.G."/>
            <person name="Vasconcelos A.T."/>
            <person name="Perreira-Neves A."/>
            <person name="Rosa I.A."/>
            <person name="Tasca T."/>
            <person name="Bogo M.R."/>
            <person name="de Souza W."/>
        </authorList>
    </citation>
    <scope>NUCLEOTIDE SEQUENCE [LARGE SCALE GENOMIC DNA]</scope>
    <source>
        <strain evidence="1">K</strain>
    </source>
</reference>
<dbReference type="VEuPathDB" id="TrichDB:TRFO_27292"/>
<keyword evidence="2" id="KW-1185">Reference proteome</keyword>
<proteinExistence type="predicted"/>
<dbReference type="OrthoDB" id="10253073at2759"/>
<accession>A0A1J4K153</accession>
<dbReference type="EMBL" id="MLAK01000770">
    <property type="protein sequence ID" value="OHT05111.1"/>
    <property type="molecule type" value="Genomic_DNA"/>
</dbReference>
<gene>
    <name evidence="1" type="ORF">TRFO_27292</name>
</gene>
<dbReference type="GeneID" id="94840160"/>
<name>A0A1J4K153_9EUKA</name>
<dbReference type="RefSeq" id="XP_068358247.1">
    <property type="nucleotide sequence ID" value="XM_068505456.1"/>
</dbReference>
<evidence type="ECO:0000313" key="2">
    <source>
        <dbReference type="Proteomes" id="UP000179807"/>
    </source>
</evidence>
<dbReference type="AlphaFoldDB" id="A0A1J4K153"/>
<organism evidence="1 2">
    <name type="scientific">Tritrichomonas foetus</name>
    <dbReference type="NCBI Taxonomy" id="1144522"/>
    <lineage>
        <taxon>Eukaryota</taxon>
        <taxon>Metamonada</taxon>
        <taxon>Parabasalia</taxon>
        <taxon>Tritrichomonadida</taxon>
        <taxon>Tritrichomonadidae</taxon>
        <taxon>Tritrichomonas</taxon>
    </lineage>
</organism>
<evidence type="ECO:0000313" key="1">
    <source>
        <dbReference type="EMBL" id="OHT05111.1"/>
    </source>
</evidence>
<protein>
    <submittedName>
        <fullName evidence="1">Uncharacterized protein</fullName>
    </submittedName>
</protein>
<comment type="caution">
    <text evidence="1">The sequence shown here is derived from an EMBL/GenBank/DDBJ whole genome shotgun (WGS) entry which is preliminary data.</text>
</comment>
<dbReference type="Proteomes" id="UP000179807">
    <property type="component" value="Unassembled WGS sequence"/>
</dbReference>
<sequence length="212" mass="24249">MKQIHFGFCLCHTTPSNIEILNLENVHKAKSLSHIERKMTAATPMVFTDPKETKPPKDVIAMRYPLVAKHSCNYAAKLIQKSWSRYMMRVVYTYLLQCSREFEATLNPKELSRIYPEFLESSDPRMTARLRIRMQGESFPPCLVCRIIAESAPSVDGGKHAPKWIPLFNAGTIVPVDQKALVHIFLEAIHYQREAQKSSTRNNNKTATTTKK</sequence>